<dbReference type="InterPro" id="IPR016181">
    <property type="entry name" value="Acyl_CoA_acyltransferase"/>
</dbReference>
<dbReference type="InterPro" id="IPR000182">
    <property type="entry name" value="GNAT_dom"/>
</dbReference>
<keyword evidence="2" id="KW-0808">Transferase</keyword>
<reference evidence="2 3" key="1">
    <citation type="submission" date="2020-08" db="EMBL/GenBank/DDBJ databases">
        <title>Genomic Encyclopedia of Type Strains, Phase IV (KMG-IV): sequencing the most valuable type-strain genomes for metagenomic binning, comparative biology and taxonomic classification.</title>
        <authorList>
            <person name="Goeker M."/>
        </authorList>
    </citation>
    <scope>NUCLEOTIDE SEQUENCE [LARGE SCALE GENOMIC DNA]</scope>
    <source>
        <strain evidence="2 3">DSM 2461</strain>
    </source>
</reference>
<evidence type="ECO:0000313" key="3">
    <source>
        <dbReference type="Proteomes" id="UP000587760"/>
    </source>
</evidence>
<dbReference type="SUPFAM" id="SSF55729">
    <property type="entry name" value="Acyl-CoA N-acyltransferases (Nat)"/>
    <property type="match status" value="1"/>
</dbReference>
<dbReference type="Gene3D" id="3.40.630.30">
    <property type="match status" value="1"/>
</dbReference>
<comment type="caution">
    <text evidence="2">The sequence shown here is derived from an EMBL/GenBank/DDBJ whole genome shotgun (WGS) entry which is preliminary data.</text>
</comment>
<dbReference type="CDD" id="cd04301">
    <property type="entry name" value="NAT_SF"/>
    <property type="match status" value="1"/>
</dbReference>
<dbReference type="AlphaFoldDB" id="A0A841RAJ6"/>
<accession>A0A841RAJ6</accession>
<dbReference type="RefSeq" id="WP_184745816.1">
    <property type="nucleotide sequence ID" value="NZ_JACHGJ010000002.1"/>
</dbReference>
<name>A0A841RAJ6_9SPIO</name>
<dbReference type="Pfam" id="PF00583">
    <property type="entry name" value="Acetyltransf_1"/>
    <property type="match status" value="1"/>
</dbReference>
<keyword evidence="3" id="KW-1185">Reference proteome</keyword>
<dbReference type="PROSITE" id="PS51186">
    <property type="entry name" value="GNAT"/>
    <property type="match status" value="1"/>
</dbReference>
<proteinExistence type="predicted"/>
<gene>
    <name evidence="2" type="ORF">HNR50_001698</name>
</gene>
<sequence length="262" mass="29655">MSDPLDTNQIPLKYVDGDNIAEEHICCAIGNDKVNRSRAEQKKEWMKGRFKEGHRFLKADVRGKVFIEYSPAEISLFPVEADGFAVIQCFWVSGRYKGHGLGRKLYDQFEEDCRNAGYKGIAAVVGKTKKPFMVDKKVLIHFGFEILDRAEPWYELAVKKFDSAAPDPVFFESARRGGLSEAEGLDFFYSPACPFNYDFTQIMAAIGEESGFPVRIHLLDDRSKLTELPTPWGLFSVFLDGELLSAEVMTGPKFRALLESRK</sequence>
<evidence type="ECO:0000259" key="1">
    <source>
        <dbReference type="PROSITE" id="PS51186"/>
    </source>
</evidence>
<evidence type="ECO:0000313" key="2">
    <source>
        <dbReference type="EMBL" id="MBB6480040.1"/>
    </source>
</evidence>
<organism evidence="2 3">
    <name type="scientific">Spirochaeta isovalerica</name>
    <dbReference type="NCBI Taxonomy" id="150"/>
    <lineage>
        <taxon>Bacteria</taxon>
        <taxon>Pseudomonadati</taxon>
        <taxon>Spirochaetota</taxon>
        <taxon>Spirochaetia</taxon>
        <taxon>Spirochaetales</taxon>
        <taxon>Spirochaetaceae</taxon>
        <taxon>Spirochaeta</taxon>
    </lineage>
</organism>
<feature type="domain" description="N-acetyltransferase" evidence="1">
    <location>
        <begin position="29"/>
        <end position="162"/>
    </location>
</feature>
<protein>
    <submittedName>
        <fullName evidence="2">GNAT superfamily N-acetyltransferase</fullName>
    </submittedName>
</protein>
<dbReference type="EMBL" id="JACHGJ010000002">
    <property type="protein sequence ID" value="MBB6480040.1"/>
    <property type="molecule type" value="Genomic_DNA"/>
</dbReference>
<dbReference type="Proteomes" id="UP000587760">
    <property type="component" value="Unassembled WGS sequence"/>
</dbReference>
<dbReference type="GO" id="GO:0016747">
    <property type="term" value="F:acyltransferase activity, transferring groups other than amino-acyl groups"/>
    <property type="evidence" value="ECO:0007669"/>
    <property type="project" value="InterPro"/>
</dbReference>